<accession>A0A8H3GAW1</accession>
<proteinExistence type="predicted"/>
<dbReference type="SUPFAM" id="SSF52047">
    <property type="entry name" value="RNI-like"/>
    <property type="match status" value="1"/>
</dbReference>
<protein>
    <submittedName>
        <fullName evidence="1">Uncharacterized protein</fullName>
    </submittedName>
</protein>
<dbReference type="Gene3D" id="3.80.10.10">
    <property type="entry name" value="Ribonuclease Inhibitor"/>
    <property type="match status" value="1"/>
</dbReference>
<name>A0A8H3GAW1_9AGAM</name>
<dbReference type="AlphaFoldDB" id="A0A8H3GAW1"/>
<gene>
    <name evidence="1" type="ORF">RDB_LOCUS39250</name>
</gene>
<dbReference type="Proteomes" id="UP000663853">
    <property type="component" value="Unassembled WGS sequence"/>
</dbReference>
<evidence type="ECO:0000313" key="2">
    <source>
        <dbReference type="Proteomes" id="UP000663853"/>
    </source>
</evidence>
<dbReference type="EMBL" id="CAJMXA010000797">
    <property type="protein sequence ID" value="CAE6443324.1"/>
    <property type="molecule type" value="Genomic_DNA"/>
</dbReference>
<reference evidence="1" key="1">
    <citation type="submission" date="2021-01" db="EMBL/GenBank/DDBJ databases">
        <authorList>
            <person name="Kaushik A."/>
        </authorList>
    </citation>
    <scope>NUCLEOTIDE SEQUENCE</scope>
    <source>
        <strain evidence="1">AG6-10EEA</strain>
    </source>
</reference>
<dbReference type="InterPro" id="IPR032675">
    <property type="entry name" value="LRR_dom_sf"/>
</dbReference>
<evidence type="ECO:0000313" key="1">
    <source>
        <dbReference type="EMBL" id="CAE6443324.1"/>
    </source>
</evidence>
<organism evidence="1 2">
    <name type="scientific">Rhizoctonia solani</name>
    <dbReference type="NCBI Taxonomy" id="456999"/>
    <lineage>
        <taxon>Eukaryota</taxon>
        <taxon>Fungi</taxon>
        <taxon>Dikarya</taxon>
        <taxon>Basidiomycota</taxon>
        <taxon>Agaricomycotina</taxon>
        <taxon>Agaricomycetes</taxon>
        <taxon>Cantharellales</taxon>
        <taxon>Ceratobasidiaceae</taxon>
        <taxon>Rhizoctonia</taxon>
    </lineage>
</organism>
<sequence>MPRPQRKKRLPASTQLNTESNGRRLMAIPELLTLIIDGLDAQEQRKLMRVSKHFFGFIGPIAWKSIPRLDVIMRLIKNANIKLSQSWAPYKYQFVTTFPSRTRSKPDLSRYDIYAPWVQELEIYGGYYQEIADSNSFLTLLGGRPPLPNLRRLTAYTIAPIDGQDLMDFFNMFISPSLTELRTIIPNEGLPQISGCSVPPLSVPKFLEKIQKTCPQIHVLEFYPEDRYASNRSQRYIPSNESRSILSSFLNLRSFSSTTYTLESAIFSILGQLPHLESLGIRGSPVERSVLDKQLSIPETWFPVLKELRLYDVDPEDIQVLWNQPNIAKKLTSLLIQADDTAQRYENDSRLRGTNWLHPFLEALPGLSPLIQDVVLYMGSLDSRIEIPRHHWKYLGRDGDIYYAFHDYRAAMYSHKSGWCTCRDRPVVNHYPLCVKAESHGLSLS</sequence>
<comment type="caution">
    <text evidence="1">The sequence shown here is derived from an EMBL/GenBank/DDBJ whole genome shotgun (WGS) entry which is preliminary data.</text>
</comment>